<protein>
    <submittedName>
        <fullName evidence="1">Uncharacterized protein</fullName>
    </submittedName>
</protein>
<sequence length="90" mass="10039">MEVAEILPKFAETPPDLSDHAELAKLRRAGELVLPCLVSTFGGWRLTQSTLEILEITDELQIQDFLHVTHPLLISLLHSESLLPENAVAR</sequence>
<dbReference type="EMBL" id="BAABRN010000069">
    <property type="protein sequence ID" value="GAA5503825.1"/>
    <property type="molecule type" value="Genomic_DNA"/>
</dbReference>
<organism evidence="1 2">
    <name type="scientific">Deinococcus xinjiangensis</name>
    <dbReference type="NCBI Taxonomy" id="457454"/>
    <lineage>
        <taxon>Bacteria</taxon>
        <taxon>Thermotogati</taxon>
        <taxon>Deinococcota</taxon>
        <taxon>Deinococci</taxon>
        <taxon>Deinococcales</taxon>
        <taxon>Deinococcaceae</taxon>
        <taxon>Deinococcus</taxon>
    </lineage>
</organism>
<reference evidence="1 2" key="1">
    <citation type="submission" date="2024-02" db="EMBL/GenBank/DDBJ databases">
        <title>Deinococcus xinjiangensis NBRC 107630.</title>
        <authorList>
            <person name="Ichikawa N."/>
            <person name="Katano-Makiyama Y."/>
            <person name="Hidaka K."/>
        </authorList>
    </citation>
    <scope>NUCLEOTIDE SEQUENCE [LARGE SCALE GENOMIC DNA]</scope>
    <source>
        <strain evidence="1 2">NBRC 107630</strain>
    </source>
</reference>
<gene>
    <name evidence="1" type="ORF">Dxin01_03588</name>
</gene>
<dbReference type="Proteomes" id="UP001458946">
    <property type="component" value="Unassembled WGS sequence"/>
</dbReference>
<keyword evidence="2" id="KW-1185">Reference proteome</keyword>
<evidence type="ECO:0000313" key="1">
    <source>
        <dbReference type="EMBL" id="GAA5503825.1"/>
    </source>
</evidence>
<proteinExistence type="predicted"/>
<name>A0ABP9VHS0_9DEIO</name>
<accession>A0ABP9VHS0</accession>
<comment type="caution">
    <text evidence="1">The sequence shown here is derived from an EMBL/GenBank/DDBJ whole genome shotgun (WGS) entry which is preliminary data.</text>
</comment>
<evidence type="ECO:0000313" key="2">
    <source>
        <dbReference type="Proteomes" id="UP001458946"/>
    </source>
</evidence>